<keyword evidence="2 6" id="KW-0689">Ribosomal protein</keyword>
<dbReference type="AlphaFoldDB" id="A0A367YII5"/>
<evidence type="ECO:0000256" key="2">
    <source>
        <dbReference type="ARBA" id="ARBA00022980"/>
    </source>
</evidence>
<organism evidence="6 7">
    <name type="scientific">Candida viswanathii</name>
    <dbReference type="NCBI Taxonomy" id="5486"/>
    <lineage>
        <taxon>Eukaryota</taxon>
        <taxon>Fungi</taxon>
        <taxon>Dikarya</taxon>
        <taxon>Ascomycota</taxon>
        <taxon>Saccharomycotina</taxon>
        <taxon>Pichiomycetes</taxon>
        <taxon>Debaryomycetaceae</taxon>
        <taxon>Candida/Lodderomyces clade</taxon>
        <taxon>Candida</taxon>
    </lineage>
</organism>
<dbReference type="GO" id="GO:0003735">
    <property type="term" value="F:structural constituent of ribosome"/>
    <property type="evidence" value="ECO:0007669"/>
    <property type="project" value="InterPro"/>
</dbReference>
<dbReference type="GO" id="GO:1990904">
    <property type="term" value="C:ribonucleoprotein complex"/>
    <property type="evidence" value="ECO:0007669"/>
    <property type="project" value="UniProtKB-KW"/>
</dbReference>
<comment type="similarity">
    <text evidence="1">Belongs to the universal ribosomal protein uL4 family.</text>
</comment>
<reference evidence="6 7" key="1">
    <citation type="submission" date="2018-06" db="EMBL/GenBank/DDBJ databases">
        <title>Whole genome sequencing of Candida tropicalis (genome annotated by CSBL at Korea University).</title>
        <authorList>
            <person name="Ahn J."/>
        </authorList>
    </citation>
    <scope>NUCLEOTIDE SEQUENCE [LARGE SCALE GENOMIC DNA]</scope>
    <source>
        <strain evidence="6 7">ATCC 20962</strain>
    </source>
</reference>
<dbReference type="EMBL" id="QLNQ01000020">
    <property type="protein sequence ID" value="RCK65577.1"/>
    <property type="molecule type" value="Genomic_DNA"/>
</dbReference>
<proteinExistence type="inferred from homology"/>
<evidence type="ECO:0000313" key="6">
    <source>
        <dbReference type="EMBL" id="RCK65577.1"/>
    </source>
</evidence>
<sequence length="268" mass="30391">MFRTSIRRLATEATTTTTTTSTSTAFHVAQPPSHTLAQLRSFPSLEPTTFLPLPTSFFNTESPLRRDVLWSSVVYEADCARVGSNYVTLKSDSPYSNRKLRPQKGSGRARLGDANSPHMDNEIKAHAIKGPHDWSTALPKKLYALGMRSAFTDVYKLGKLNVVDGVCDFQYGFDVVSQMFVSTHHLGGLNLLFIVDSERQKLKESLEAFFTNEKTLEGLKKREKRKYLRKLKGKVLLKHEVEVRDILRADRVFVELSALQWFITEYGQ</sequence>
<protein>
    <recommendedName>
        <fullName evidence="4">Large ribosomal subunit protein uL4m</fullName>
    </recommendedName>
</protein>
<keyword evidence="7" id="KW-1185">Reference proteome</keyword>
<evidence type="ECO:0000256" key="3">
    <source>
        <dbReference type="ARBA" id="ARBA00023274"/>
    </source>
</evidence>
<dbReference type="InterPro" id="IPR002136">
    <property type="entry name" value="Ribosomal_uL4"/>
</dbReference>
<evidence type="ECO:0000256" key="1">
    <source>
        <dbReference type="ARBA" id="ARBA00010528"/>
    </source>
</evidence>
<dbReference type="OrthoDB" id="275876at2759"/>
<dbReference type="GO" id="GO:0005840">
    <property type="term" value="C:ribosome"/>
    <property type="evidence" value="ECO:0007669"/>
    <property type="project" value="UniProtKB-KW"/>
</dbReference>
<dbReference type="InterPro" id="IPR023574">
    <property type="entry name" value="Ribosomal_uL4_dom_sf"/>
</dbReference>
<evidence type="ECO:0000256" key="4">
    <source>
        <dbReference type="ARBA" id="ARBA00040565"/>
    </source>
</evidence>
<dbReference type="STRING" id="5486.A0A367YII5"/>
<dbReference type="Pfam" id="PF00573">
    <property type="entry name" value="Ribosomal_L4"/>
    <property type="match status" value="1"/>
</dbReference>
<dbReference type="PANTHER" id="PTHR10746:SF6">
    <property type="entry name" value="LARGE RIBOSOMAL SUBUNIT PROTEIN UL4M"/>
    <property type="match status" value="1"/>
</dbReference>
<dbReference type="GO" id="GO:0006412">
    <property type="term" value="P:translation"/>
    <property type="evidence" value="ECO:0007669"/>
    <property type="project" value="InterPro"/>
</dbReference>
<evidence type="ECO:0000256" key="5">
    <source>
        <dbReference type="SAM" id="MobiDB-lite"/>
    </source>
</evidence>
<feature type="region of interest" description="Disordered" evidence="5">
    <location>
        <begin position="93"/>
        <end position="116"/>
    </location>
</feature>
<evidence type="ECO:0000313" key="7">
    <source>
        <dbReference type="Proteomes" id="UP000253472"/>
    </source>
</evidence>
<dbReference type="PANTHER" id="PTHR10746">
    <property type="entry name" value="50S RIBOSOMAL PROTEIN L4"/>
    <property type="match status" value="1"/>
</dbReference>
<dbReference type="Gene3D" id="3.40.1370.10">
    <property type="match status" value="1"/>
</dbReference>
<accession>A0A367YII5</accession>
<keyword evidence="3" id="KW-0687">Ribonucleoprotein</keyword>
<dbReference type="SUPFAM" id="SSF52166">
    <property type="entry name" value="Ribosomal protein L4"/>
    <property type="match status" value="1"/>
</dbReference>
<name>A0A367YII5_9ASCO</name>
<comment type="caution">
    <text evidence="6">The sequence shown here is derived from an EMBL/GenBank/DDBJ whole genome shotgun (WGS) entry which is preliminary data.</text>
</comment>
<dbReference type="InterPro" id="IPR013005">
    <property type="entry name" value="Ribosomal_uL4-like"/>
</dbReference>
<dbReference type="Proteomes" id="UP000253472">
    <property type="component" value="Unassembled WGS sequence"/>
</dbReference>
<gene>
    <name evidence="6" type="primary">YML6</name>
    <name evidence="6" type="ORF">Cantr_01394</name>
</gene>